<evidence type="ECO:0000256" key="1">
    <source>
        <dbReference type="SAM" id="Coils"/>
    </source>
</evidence>
<name>A0A0N1EKZ5_9GAMM</name>
<dbReference type="EMBL" id="LHPH01000006">
    <property type="protein sequence ID" value="KPH64133.1"/>
    <property type="molecule type" value="Genomic_DNA"/>
</dbReference>
<accession>A0A0N1EKZ5</accession>
<feature type="coiled-coil region" evidence="1">
    <location>
        <begin position="60"/>
        <end position="87"/>
    </location>
</feature>
<dbReference type="AlphaFoldDB" id="A0A0N1EKZ5"/>
<organism evidence="2 3">
    <name type="scientific">Pseudoalteromonas porphyrae</name>
    <dbReference type="NCBI Taxonomy" id="187330"/>
    <lineage>
        <taxon>Bacteria</taxon>
        <taxon>Pseudomonadati</taxon>
        <taxon>Pseudomonadota</taxon>
        <taxon>Gammaproteobacteria</taxon>
        <taxon>Alteromonadales</taxon>
        <taxon>Pseudoalteromonadaceae</taxon>
        <taxon>Pseudoalteromonas</taxon>
    </lineage>
</organism>
<dbReference type="PATRIC" id="fig|187330.3.peg.3406"/>
<gene>
    <name evidence="2" type="ORF">ADS77_06910</name>
</gene>
<sequence>MNQEQENLLFQAIGEIQGSQAAILNDLKDIKADIHQSIEKSEARQKEITDGLRLEIKASEKRQTSAVEKQELRLAKVEEKLTNQRIKVAAMGGTAGLAVSLVAYAVKNGLMN</sequence>
<evidence type="ECO:0000313" key="2">
    <source>
        <dbReference type="EMBL" id="KPH64133.1"/>
    </source>
</evidence>
<proteinExistence type="predicted"/>
<evidence type="ECO:0000313" key="3">
    <source>
        <dbReference type="Proteomes" id="UP000037848"/>
    </source>
</evidence>
<reference evidence="2 3" key="1">
    <citation type="submission" date="2015-08" db="EMBL/GenBank/DDBJ databases">
        <title>Draft Genome Sequence of Pseudoalteromonas porphyrae UCD-SED14.</title>
        <authorList>
            <person name="Coil D.A."/>
            <person name="Jospin G."/>
            <person name="Lee R.D."/>
            <person name="Eisen J.A."/>
        </authorList>
    </citation>
    <scope>NUCLEOTIDE SEQUENCE [LARGE SCALE GENOMIC DNA]</scope>
    <source>
        <strain evidence="2 3">UCD-SED14</strain>
    </source>
</reference>
<comment type="caution">
    <text evidence="2">The sequence shown here is derived from an EMBL/GenBank/DDBJ whole genome shotgun (WGS) entry which is preliminary data.</text>
</comment>
<keyword evidence="3" id="KW-1185">Reference proteome</keyword>
<dbReference type="Proteomes" id="UP000037848">
    <property type="component" value="Unassembled WGS sequence"/>
</dbReference>
<dbReference type="RefSeq" id="WP_054453593.1">
    <property type="nucleotide sequence ID" value="NZ_LHPH01000006.1"/>
</dbReference>
<dbReference type="OrthoDB" id="6315282at2"/>
<keyword evidence="1" id="KW-0175">Coiled coil</keyword>
<protein>
    <submittedName>
        <fullName evidence="2">Uncharacterized protein</fullName>
    </submittedName>
</protein>